<dbReference type="AlphaFoldDB" id="A0A448IBL3"/>
<dbReference type="Proteomes" id="UP000282551">
    <property type="component" value="Chromosome"/>
</dbReference>
<dbReference type="EMBL" id="LR134355">
    <property type="protein sequence ID" value="VEG49751.1"/>
    <property type="molecule type" value="Genomic_DNA"/>
</dbReference>
<organism evidence="2 3">
    <name type="scientific">Mycolicibacterium chitae</name>
    <name type="common">Mycobacterium chitae</name>
    <dbReference type="NCBI Taxonomy" id="1792"/>
    <lineage>
        <taxon>Bacteria</taxon>
        <taxon>Bacillati</taxon>
        <taxon>Actinomycetota</taxon>
        <taxon>Actinomycetes</taxon>
        <taxon>Mycobacteriales</taxon>
        <taxon>Mycobacteriaceae</taxon>
        <taxon>Mycolicibacterium</taxon>
    </lineage>
</organism>
<accession>A0A448IBL3</accession>
<gene>
    <name evidence="2" type="ORF">NCTC10485_04063</name>
</gene>
<evidence type="ECO:0000313" key="3">
    <source>
        <dbReference type="Proteomes" id="UP000282551"/>
    </source>
</evidence>
<evidence type="ECO:0000256" key="1">
    <source>
        <dbReference type="SAM" id="MobiDB-lite"/>
    </source>
</evidence>
<protein>
    <submittedName>
        <fullName evidence="2">Uncharacterized protein</fullName>
    </submittedName>
</protein>
<reference evidence="2 3" key="1">
    <citation type="submission" date="2018-12" db="EMBL/GenBank/DDBJ databases">
        <authorList>
            <consortium name="Pathogen Informatics"/>
        </authorList>
    </citation>
    <scope>NUCLEOTIDE SEQUENCE [LARGE SCALE GENOMIC DNA]</scope>
    <source>
        <strain evidence="2 3">NCTC10485</strain>
    </source>
</reference>
<proteinExistence type="predicted"/>
<evidence type="ECO:0000313" key="2">
    <source>
        <dbReference type="EMBL" id="VEG49751.1"/>
    </source>
</evidence>
<keyword evidence="3" id="KW-1185">Reference proteome</keyword>
<sequence>MRALSREAENGPPQSLRDGVILRELDGEAAVVETPVDRRGNRR</sequence>
<name>A0A448IBL3_MYCCI</name>
<feature type="region of interest" description="Disordered" evidence="1">
    <location>
        <begin position="1"/>
        <end position="22"/>
    </location>
</feature>